<organism evidence="2">
    <name type="scientific">bioreactor metagenome</name>
    <dbReference type="NCBI Taxonomy" id="1076179"/>
    <lineage>
        <taxon>unclassified sequences</taxon>
        <taxon>metagenomes</taxon>
        <taxon>ecological metagenomes</taxon>
    </lineage>
</organism>
<feature type="transmembrane region" description="Helical" evidence="1">
    <location>
        <begin position="20"/>
        <end position="42"/>
    </location>
</feature>
<sequence length="114" mass="13786">MYGEFCAWIEKPSQITLNVIIIALFIFIMFFIIVYFIFHWKYTAKENNIFQRNKFPQENIVKYYLLHYYEHMFIIILSLNVLKPQSNNIYGSNKEKETSPDGSLFWRIQAIRST</sequence>
<accession>A0A645FZE3</accession>
<protein>
    <submittedName>
        <fullName evidence="2">Uncharacterized protein</fullName>
    </submittedName>
</protein>
<keyword evidence="1" id="KW-0472">Membrane</keyword>
<name>A0A645FZE3_9ZZZZ</name>
<dbReference type="EMBL" id="VSSQ01067550">
    <property type="protein sequence ID" value="MPN19917.1"/>
    <property type="molecule type" value="Genomic_DNA"/>
</dbReference>
<comment type="caution">
    <text evidence="2">The sequence shown here is derived from an EMBL/GenBank/DDBJ whole genome shotgun (WGS) entry which is preliminary data.</text>
</comment>
<evidence type="ECO:0000256" key="1">
    <source>
        <dbReference type="SAM" id="Phobius"/>
    </source>
</evidence>
<gene>
    <name evidence="2" type="ORF">SDC9_167292</name>
</gene>
<dbReference type="AlphaFoldDB" id="A0A645FZE3"/>
<proteinExistence type="predicted"/>
<keyword evidence="1" id="KW-0812">Transmembrane</keyword>
<evidence type="ECO:0000313" key="2">
    <source>
        <dbReference type="EMBL" id="MPN19917.1"/>
    </source>
</evidence>
<keyword evidence="1" id="KW-1133">Transmembrane helix</keyword>
<reference evidence="2" key="1">
    <citation type="submission" date="2019-08" db="EMBL/GenBank/DDBJ databases">
        <authorList>
            <person name="Kucharzyk K."/>
            <person name="Murdoch R.W."/>
            <person name="Higgins S."/>
            <person name="Loffler F."/>
        </authorList>
    </citation>
    <scope>NUCLEOTIDE SEQUENCE</scope>
</reference>